<evidence type="ECO:0000313" key="2">
    <source>
        <dbReference type="EMBL" id="KAF0706206.1"/>
    </source>
</evidence>
<organism evidence="2">
    <name type="scientific">Aphanomyces stellatus</name>
    <dbReference type="NCBI Taxonomy" id="120398"/>
    <lineage>
        <taxon>Eukaryota</taxon>
        <taxon>Sar</taxon>
        <taxon>Stramenopiles</taxon>
        <taxon>Oomycota</taxon>
        <taxon>Saprolegniomycetes</taxon>
        <taxon>Saprolegniales</taxon>
        <taxon>Verrucalvaceae</taxon>
        <taxon>Aphanomyces</taxon>
    </lineage>
</organism>
<dbReference type="AlphaFoldDB" id="A0A6A4ZF36"/>
<proteinExistence type="predicted"/>
<gene>
    <name evidence="2" type="ORF">As57867_006771</name>
</gene>
<name>A0A6A4ZF36_9STRA</name>
<comment type="caution">
    <text evidence="2">The sequence shown here is derived from an EMBL/GenBank/DDBJ whole genome shotgun (WGS) entry which is preliminary data.</text>
</comment>
<sequence>MANINSDLKNDLLRKTDEYDQLVVASRQIEAELEKDFEEAEEKANKWRQLAQRFEGEVQDAREKMAAHFREYTALQ</sequence>
<evidence type="ECO:0000256" key="1">
    <source>
        <dbReference type="SAM" id="Coils"/>
    </source>
</evidence>
<feature type="non-terminal residue" evidence="2">
    <location>
        <position position="76"/>
    </location>
</feature>
<dbReference type="EMBL" id="VJMH01003339">
    <property type="protein sequence ID" value="KAF0706206.1"/>
    <property type="molecule type" value="Genomic_DNA"/>
</dbReference>
<feature type="coiled-coil region" evidence="1">
    <location>
        <begin position="23"/>
        <end position="71"/>
    </location>
</feature>
<reference evidence="2" key="1">
    <citation type="submission" date="2019-06" db="EMBL/GenBank/DDBJ databases">
        <title>Genomics analysis of Aphanomyces spp. identifies a new class of oomycete effector associated with host adaptation.</title>
        <authorList>
            <person name="Gaulin E."/>
        </authorList>
    </citation>
    <scope>NUCLEOTIDE SEQUENCE</scope>
    <source>
        <strain evidence="2">CBS 578.67</strain>
    </source>
</reference>
<keyword evidence="1" id="KW-0175">Coiled coil</keyword>
<accession>A0A6A4ZF36</accession>
<protein>
    <submittedName>
        <fullName evidence="2">Uncharacterized protein</fullName>
    </submittedName>
</protein>